<keyword evidence="10" id="KW-0576">Peroxisome</keyword>
<dbReference type="GO" id="GO:0016559">
    <property type="term" value="P:peroxisome fission"/>
    <property type="evidence" value="ECO:0007669"/>
    <property type="project" value="TreeGrafter"/>
</dbReference>
<keyword evidence="5" id="KW-0053">Apoptosis</keyword>
<keyword evidence="9 11" id="KW-0472">Membrane</keyword>
<reference evidence="12" key="1">
    <citation type="submission" date="2020-11" db="EMBL/GenBank/DDBJ databases">
        <authorList>
            <person name="Tran Van P."/>
        </authorList>
    </citation>
    <scope>NUCLEOTIDE SEQUENCE</scope>
</reference>
<dbReference type="GO" id="GO:0005741">
    <property type="term" value="C:mitochondrial outer membrane"/>
    <property type="evidence" value="ECO:0007669"/>
    <property type="project" value="UniProtKB-SubCell"/>
</dbReference>
<evidence type="ECO:0008006" key="13">
    <source>
        <dbReference type="Google" id="ProtNLM"/>
    </source>
</evidence>
<accession>A0A7R9EBY4</accession>
<protein>
    <recommendedName>
        <fullName evidence="13">Mitochondrial fission 1 protein</fullName>
    </recommendedName>
</protein>
<evidence type="ECO:0000256" key="5">
    <source>
        <dbReference type="ARBA" id="ARBA00022703"/>
    </source>
</evidence>
<evidence type="ECO:0000256" key="4">
    <source>
        <dbReference type="ARBA" id="ARBA00022692"/>
    </source>
</evidence>
<keyword evidence="6" id="KW-1000">Mitochondrion outer membrane</keyword>
<dbReference type="InterPro" id="IPR028058">
    <property type="entry name" value="Fis1_TPR_N"/>
</dbReference>
<evidence type="ECO:0000256" key="3">
    <source>
        <dbReference type="ARBA" id="ARBA00008937"/>
    </source>
</evidence>
<dbReference type="SUPFAM" id="SSF48452">
    <property type="entry name" value="TPR-like"/>
    <property type="match status" value="1"/>
</dbReference>
<evidence type="ECO:0000256" key="9">
    <source>
        <dbReference type="ARBA" id="ARBA00023136"/>
    </source>
</evidence>
<dbReference type="CDD" id="cd12212">
    <property type="entry name" value="Fis1"/>
    <property type="match status" value="1"/>
</dbReference>
<dbReference type="InterPro" id="IPR011990">
    <property type="entry name" value="TPR-like_helical_dom_sf"/>
</dbReference>
<dbReference type="AlphaFoldDB" id="A0A7R9EBY4"/>
<gene>
    <name evidence="12" type="ORF">TMSB3V08_LOCUS7976</name>
</gene>
<evidence type="ECO:0000256" key="1">
    <source>
        <dbReference type="ARBA" id="ARBA00004549"/>
    </source>
</evidence>
<evidence type="ECO:0000256" key="2">
    <source>
        <dbReference type="ARBA" id="ARBA00004572"/>
    </source>
</evidence>
<keyword evidence="8" id="KW-0496">Mitochondrion</keyword>
<comment type="subcellular location">
    <subcellularLocation>
        <location evidence="2">Mitochondrion outer membrane</location>
        <topology evidence="2">Single-pass membrane protein</topology>
    </subcellularLocation>
    <subcellularLocation>
        <location evidence="1">Peroxisome membrane</location>
        <topology evidence="1">Single-pass membrane protein</topology>
    </subcellularLocation>
</comment>
<dbReference type="InterPro" id="IPR028061">
    <property type="entry name" value="Fis1_TPR_C"/>
</dbReference>
<keyword evidence="7 11" id="KW-1133">Transmembrane helix</keyword>
<dbReference type="Gene3D" id="1.25.40.10">
    <property type="entry name" value="Tetratricopeptide repeat domain"/>
    <property type="match status" value="1"/>
</dbReference>
<evidence type="ECO:0000256" key="7">
    <source>
        <dbReference type="ARBA" id="ARBA00022989"/>
    </source>
</evidence>
<dbReference type="InterPro" id="IPR016543">
    <property type="entry name" value="Fis1"/>
</dbReference>
<evidence type="ECO:0000313" key="12">
    <source>
        <dbReference type="EMBL" id="CAD7431235.1"/>
    </source>
</evidence>
<proteinExistence type="inferred from homology"/>
<organism evidence="12">
    <name type="scientific">Timema monikensis</name>
    <dbReference type="NCBI Taxonomy" id="170555"/>
    <lineage>
        <taxon>Eukaryota</taxon>
        <taxon>Metazoa</taxon>
        <taxon>Ecdysozoa</taxon>
        <taxon>Arthropoda</taxon>
        <taxon>Hexapoda</taxon>
        <taxon>Insecta</taxon>
        <taxon>Pterygota</taxon>
        <taxon>Neoptera</taxon>
        <taxon>Polyneoptera</taxon>
        <taxon>Phasmatodea</taxon>
        <taxon>Timematodea</taxon>
        <taxon>Timematoidea</taxon>
        <taxon>Timematidae</taxon>
        <taxon>Timema</taxon>
    </lineage>
</organism>
<dbReference type="PANTHER" id="PTHR13247:SF0">
    <property type="entry name" value="MITOCHONDRIAL FISSION 1 PROTEIN"/>
    <property type="match status" value="1"/>
</dbReference>
<evidence type="ECO:0000256" key="8">
    <source>
        <dbReference type="ARBA" id="ARBA00023128"/>
    </source>
</evidence>
<comment type="similarity">
    <text evidence="3">Belongs to the FIS1 family.</text>
</comment>
<dbReference type="GO" id="GO:0000422">
    <property type="term" value="P:autophagy of mitochondrion"/>
    <property type="evidence" value="ECO:0007669"/>
    <property type="project" value="TreeGrafter"/>
</dbReference>
<keyword evidence="4 11" id="KW-0812">Transmembrane</keyword>
<dbReference type="EMBL" id="OB794868">
    <property type="protein sequence ID" value="CAD7431235.1"/>
    <property type="molecule type" value="Genomic_DNA"/>
</dbReference>
<name>A0A7R9EBY4_9NEOP</name>
<feature type="transmembrane region" description="Helical" evidence="11">
    <location>
        <begin position="291"/>
        <end position="314"/>
    </location>
</feature>
<dbReference type="GO" id="GO:0000266">
    <property type="term" value="P:mitochondrial fission"/>
    <property type="evidence" value="ECO:0007669"/>
    <property type="project" value="InterPro"/>
</dbReference>
<dbReference type="PANTHER" id="PTHR13247">
    <property type="entry name" value="TETRATRICOPEPTIDE REPEAT PROTEIN 11 TPR REPEAT PROTEIN 11"/>
    <property type="match status" value="1"/>
</dbReference>
<dbReference type="InterPro" id="IPR033745">
    <property type="entry name" value="Fis1_cytosol"/>
</dbReference>
<dbReference type="Pfam" id="PF14852">
    <property type="entry name" value="Fis1_TPR_N"/>
    <property type="match status" value="1"/>
</dbReference>
<evidence type="ECO:0000256" key="10">
    <source>
        <dbReference type="ARBA" id="ARBA00023140"/>
    </source>
</evidence>
<dbReference type="FunFam" id="1.25.40.10:FF:000147">
    <property type="entry name" value="Mitochondrial fission 1 protein"/>
    <property type="match status" value="1"/>
</dbReference>
<evidence type="ECO:0000256" key="11">
    <source>
        <dbReference type="SAM" id="Phobius"/>
    </source>
</evidence>
<sequence length="318" mass="34983">MYLVVKAEDTAMSLACLSIASVPRLTLPFQLMQNSDAQANALIGQESAPKPPPPLKDHTCKQQLGGCADGHEAMGAKSSGSPSTSRWCRSSSGNQGRCPCRDHLAISQAIVEQLLQSKDLDKNTDQDYTEKSDIVASISYRPWTYGYGVYRWYSSPVASLVLTDSSQLTSDSQHLVKIGHHKSKFELIYHEQLRAGNVSPKAQFEYAWCLVRSKYSGDIRKGIILLEDLFQTGNVEGKRDYLYYLAIGNARIKEYTQALHFVRAFLQIEPGNQQVHALETIIRKRMEKEGLMGMAVVGGVALAIGGLVGLGIALSKKS</sequence>
<dbReference type="Pfam" id="PF14853">
    <property type="entry name" value="Fis1_TPR_C"/>
    <property type="match status" value="1"/>
</dbReference>
<dbReference type="GO" id="GO:0005778">
    <property type="term" value="C:peroxisomal membrane"/>
    <property type="evidence" value="ECO:0007669"/>
    <property type="project" value="UniProtKB-SubCell"/>
</dbReference>
<dbReference type="GO" id="GO:0043653">
    <property type="term" value="P:mitochondrial fragmentation involved in apoptotic process"/>
    <property type="evidence" value="ECO:0007669"/>
    <property type="project" value="TreeGrafter"/>
</dbReference>
<evidence type="ECO:0000256" key="6">
    <source>
        <dbReference type="ARBA" id="ARBA00022787"/>
    </source>
</evidence>